<dbReference type="EMBL" id="JAGTJR010000006">
    <property type="protein sequence ID" value="KAH7059004.1"/>
    <property type="molecule type" value="Genomic_DNA"/>
</dbReference>
<reference evidence="3 4" key="1">
    <citation type="journal article" date="2021" name="Nat. Commun.">
        <title>Genetic determinants of endophytism in the Arabidopsis root mycobiome.</title>
        <authorList>
            <person name="Mesny F."/>
            <person name="Miyauchi S."/>
            <person name="Thiergart T."/>
            <person name="Pickel B."/>
            <person name="Atanasova L."/>
            <person name="Karlsson M."/>
            <person name="Huettel B."/>
            <person name="Barry K.W."/>
            <person name="Haridas S."/>
            <person name="Chen C."/>
            <person name="Bauer D."/>
            <person name="Andreopoulos W."/>
            <person name="Pangilinan J."/>
            <person name="LaButti K."/>
            <person name="Riley R."/>
            <person name="Lipzen A."/>
            <person name="Clum A."/>
            <person name="Drula E."/>
            <person name="Henrissat B."/>
            <person name="Kohler A."/>
            <person name="Grigoriev I.V."/>
            <person name="Martin F.M."/>
            <person name="Hacquard S."/>
        </authorList>
    </citation>
    <scope>NUCLEOTIDE SEQUENCE [LARGE SCALE GENOMIC DNA]</scope>
    <source>
        <strain evidence="3 4">MPI-SDFR-AT-0080</strain>
    </source>
</reference>
<proteinExistence type="predicted"/>
<dbReference type="PANTHER" id="PTHR37019">
    <property type="entry name" value="CHROMOSOME 1, WHOLE GENOME SHOTGUN SEQUENCE"/>
    <property type="match status" value="1"/>
</dbReference>
<dbReference type="Pfam" id="PF24803">
    <property type="entry name" value="DUF7704"/>
    <property type="match status" value="1"/>
</dbReference>
<feature type="transmembrane region" description="Helical" evidence="1">
    <location>
        <begin position="69"/>
        <end position="91"/>
    </location>
</feature>
<dbReference type="Proteomes" id="UP000774617">
    <property type="component" value="Unassembled WGS sequence"/>
</dbReference>
<evidence type="ECO:0000313" key="3">
    <source>
        <dbReference type="EMBL" id="KAH7059004.1"/>
    </source>
</evidence>
<gene>
    <name evidence="3" type="ORF">B0J12DRAFT_380748</name>
</gene>
<keyword evidence="1" id="KW-0472">Membrane</keyword>
<comment type="caution">
    <text evidence="3">The sequence shown here is derived from an EMBL/GenBank/DDBJ whole genome shotgun (WGS) entry which is preliminary data.</text>
</comment>
<feature type="domain" description="DUF7704" evidence="2">
    <location>
        <begin position="15"/>
        <end position="164"/>
    </location>
</feature>
<dbReference type="PANTHER" id="PTHR37019:SF1">
    <property type="entry name" value="EXPERA DOMAIN-CONTAINING PROTEIN"/>
    <property type="match status" value="1"/>
</dbReference>
<name>A0ABQ8GKR6_9PEZI</name>
<evidence type="ECO:0000313" key="4">
    <source>
        <dbReference type="Proteomes" id="UP000774617"/>
    </source>
</evidence>
<evidence type="ECO:0000256" key="1">
    <source>
        <dbReference type="SAM" id="Phobius"/>
    </source>
</evidence>
<organism evidence="3 4">
    <name type="scientific">Macrophomina phaseolina</name>
    <dbReference type="NCBI Taxonomy" id="35725"/>
    <lineage>
        <taxon>Eukaryota</taxon>
        <taxon>Fungi</taxon>
        <taxon>Dikarya</taxon>
        <taxon>Ascomycota</taxon>
        <taxon>Pezizomycotina</taxon>
        <taxon>Dothideomycetes</taxon>
        <taxon>Dothideomycetes incertae sedis</taxon>
        <taxon>Botryosphaeriales</taxon>
        <taxon>Botryosphaeriaceae</taxon>
        <taxon>Macrophomina</taxon>
    </lineage>
</organism>
<accession>A0ABQ8GKR6</accession>
<keyword evidence="1" id="KW-1133">Transmembrane helix</keyword>
<evidence type="ECO:0000259" key="2">
    <source>
        <dbReference type="Pfam" id="PF24803"/>
    </source>
</evidence>
<sequence>MAAKSKPTTTKPSPIPLPYRLFFTWIEPLSALFGAYLYLFAPTFLLPSLIPTPLHPLLASGPSPVETMLLWQVGSLYIVFFFVEFVFLRYAGSGRPDVWRIVVAAILFGSDWGHIWSFKVLGEAAGMRADWWWWPGAWERWEDWGNLGTLWFGVGMRVAFLLGVGL</sequence>
<protein>
    <recommendedName>
        <fullName evidence="2">DUF7704 domain-containing protein</fullName>
    </recommendedName>
</protein>
<keyword evidence="4" id="KW-1185">Reference proteome</keyword>
<feature type="transmembrane region" description="Helical" evidence="1">
    <location>
        <begin position="21"/>
        <end position="49"/>
    </location>
</feature>
<keyword evidence="1" id="KW-0812">Transmembrane</keyword>
<dbReference type="InterPro" id="IPR056121">
    <property type="entry name" value="DUF7704"/>
</dbReference>